<feature type="signal peptide" evidence="1">
    <location>
        <begin position="1"/>
        <end position="19"/>
    </location>
</feature>
<evidence type="ECO:0000256" key="1">
    <source>
        <dbReference type="SAM" id="SignalP"/>
    </source>
</evidence>
<organism evidence="2 3">
    <name type="scientific">Pararhizobium mangrovi</name>
    <dbReference type="NCBI Taxonomy" id="2590452"/>
    <lineage>
        <taxon>Bacteria</taxon>
        <taxon>Pseudomonadati</taxon>
        <taxon>Pseudomonadota</taxon>
        <taxon>Alphaproteobacteria</taxon>
        <taxon>Hyphomicrobiales</taxon>
        <taxon>Rhizobiaceae</taxon>
        <taxon>Rhizobium/Agrobacterium group</taxon>
        <taxon>Pararhizobium</taxon>
    </lineage>
</organism>
<evidence type="ECO:0000313" key="3">
    <source>
        <dbReference type="Proteomes" id="UP000320314"/>
    </source>
</evidence>
<keyword evidence="1" id="KW-0732">Signal</keyword>
<feature type="chain" id="PRO_5021429241" description="Lipoprotein" evidence="1">
    <location>
        <begin position="20"/>
        <end position="182"/>
    </location>
</feature>
<evidence type="ECO:0008006" key="4">
    <source>
        <dbReference type="Google" id="ProtNLM"/>
    </source>
</evidence>
<protein>
    <recommendedName>
        <fullName evidence="4">Lipoprotein</fullName>
    </recommendedName>
</protein>
<proteinExistence type="predicted"/>
<comment type="caution">
    <text evidence="2">The sequence shown here is derived from an EMBL/GenBank/DDBJ whole genome shotgun (WGS) entry which is preliminary data.</text>
</comment>
<sequence length="182" mass="18576">MQSNTVRIAAALSVLTVVAGCSTFGGSAGTNTVASAGDTGGQAIVRGTCPKVELREGTSSYRTYKGGAKKGPDSAVVRQASIDQASRECRVNGNQVTMKVGAAGRVIAGPAGGSGPVTMPIRVAVIGDNGNVLYSKLTQYKTTVPTSSAKQFLFTHDVPLTLAETTSAQVFVGFDTGPYDTP</sequence>
<accession>A0A506U5J8</accession>
<dbReference type="AlphaFoldDB" id="A0A506U5J8"/>
<dbReference type="OrthoDB" id="8446614at2"/>
<dbReference type="EMBL" id="VHLH01000014">
    <property type="protein sequence ID" value="TPW28738.1"/>
    <property type="molecule type" value="Genomic_DNA"/>
</dbReference>
<dbReference type="Proteomes" id="UP000320314">
    <property type="component" value="Unassembled WGS sequence"/>
</dbReference>
<name>A0A506U5J8_9HYPH</name>
<dbReference type="PROSITE" id="PS51257">
    <property type="entry name" value="PROKAR_LIPOPROTEIN"/>
    <property type="match status" value="1"/>
</dbReference>
<keyword evidence="3" id="KW-1185">Reference proteome</keyword>
<evidence type="ECO:0000313" key="2">
    <source>
        <dbReference type="EMBL" id="TPW28738.1"/>
    </source>
</evidence>
<gene>
    <name evidence="2" type="ORF">FJU11_08955</name>
</gene>
<reference evidence="2 3" key="1">
    <citation type="submission" date="2019-06" db="EMBL/GenBank/DDBJ databases">
        <authorList>
            <person name="Li M."/>
        </authorList>
    </citation>
    <scope>NUCLEOTIDE SEQUENCE [LARGE SCALE GENOMIC DNA]</scope>
    <source>
        <strain evidence="2 3">BGMRC6574</strain>
    </source>
</reference>